<proteinExistence type="predicted"/>
<dbReference type="Proteomes" id="UP001597286">
    <property type="component" value="Unassembled WGS sequence"/>
</dbReference>
<accession>A0ABW4P910</accession>
<dbReference type="EMBL" id="JBHUFB010000019">
    <property type="protein sequence ID" value="MFD1814498.1"/>
    <property type="molecule type" value="Genomic_DNA"/>
</dbReference>
<evidence type="ECO:0000313" key="2">
    <source>
        <dbReference type="EMBL" id="MFD1814498.1"/>
    </source>
</evidence>
<feature type="signal peptide" evidence="1">
    <location>
        <begin position="1"/>
        <end position="23"/>
    </location>
</feature>
<evidence type="ECO:0000313" key="3">
    <source>
        <dbReference type="Proteomes" id="UP001597286"/>
    </source>
</evidence>
<dbReference type="PROSITE" id="PS51257">
    <property type="entry name" value="PROKAR_LIPOPROTEIN"/>
    <property type="match status" value="1"/>
</dbReference>
<sequence>MRRTTVSAAVALTAAALTLTGCATGTVDAAAGGGSVVPELDPNQKVEIVFESYNLQQAGVWTDTITGLIEDFEAEHPNITVKAQPPQGAAGASGVATAASVQTQMLAGSPPDVGQMTFDTVDFAVNQLKAQNLDALVGAEAVEENFGGDHPFHPRAKVLGDWNGATYGVPYVFSTPVLFFNASALDKAGVPADVDLSTWPNVVDVAKKVTAATGKPALSISCSVKGGNWCMQALFRSSGGAVLSDDRSTIEFGEPESVDAVTALREMFDAGVLANQAATSQGESFMKGETALTLTTSAYQGAFINAAKTGGWNLQTAAMPAFEGHEAVPTNSGSGLFVFSQDPAKQRASWELIKFMTSDHAYTEISSKIGYLPLRTSLTEDPNTLQPWAQANPLIEPNLAQLDRLEPWVSYPGNSYVQVDDILATAIEESVFYGKDPAATLGAAQQRAQDLIS</sequence>
<dbReference type="InterPro" id="IPR050490">
    <property type="entry name" value="Bact_solute-bd_prot1"/>
</dbReference>
<dbReference type="InterPro" id="IPR006059">
    <property type="entry name" value="SBP"/>
</dbReference>
<dbReference type="Gene3D" id="3.40.190.10">
    <property type="entry name" value="Periplasmic binding protein-like II"/>
    <property type="match status" value="1"/>
</dbReference>
<evidence type="ECO:0000256" key="1">
    <source>
        <dbReference type="SAM" id="SignalP"/>
    </source>
</evidence>
<dbReference type="CDD" id="cd14748">
    <property type="entry name" value="PBP2_UgpB"/>
    <property type="match status" value="1"/>
</dbReference>
<keyword evidence="1" id="KW-0732">Signal</keyword>
<organism evidence="2 3">
    <name type="scientific">Rhodococcus gannanensis</name>
    <dbReference type="NCBI Taxonomy" id="1960308"/>
    <lineage>
        <taxon>Bacteria</taxon>
        <taxon>Bacillati</taxon>
        <taxon>Actinomycetota</taxon>
        <taxon>Actinomycetes</taxon>
        <taxon>Mycobacteriales</taxon>
        <taxon>Nocardiaceae</taxon>
        <taxon>Rhodococcus</taxon>
    </lineage>
</organism>
<feature type="chain" id="PRO_5046479792" evidence="1">
    <location>
        <begin position="24"/>
        <end position="453"/>
    </location>
</feature>
<protein>
    <submittedName>
        <fullName evidence="2">ABC transporter substrate-binding protein</fullName>
    </submittedName>
</protein>
<name>A0ABW4P910_9NOCA</name>
<dbReference type="Pfam" id="PF13416">
    <property type="entry name" value="SBP_bac_8"/>
    <property type="match status" value="1"/>
</dbReference>
<dbReference type="SUPFAM" id="SSF53850">
    <property type="entry name" value="Periplasmic binding protein-like II"/>
    <property type="match status" value="1"/>
</dbReference>
<dbReference type="PANTHER" id="PTHR43649">
    <property type="entry name" value="ARABINOSE-BINDING PROTEIN-RELATED"/>
    <property type="match status" value="1"/>
</dbReference>
<reference evidence="3" key="1">
    <citation type="journal article" date="2019" name="Int. J. Syst. Evol. Microbiol.">
        <title>The Global Catalogue of Microorganisms (GCM) 10K type strain sequencing project: providing services to taxonomists for standard genome sequencing and annotation.</title>
        <authorList>
            <consortium name="The Broad Institute Genomics Platform"/>
            <consortium name="The Broad Institute Genome Sequencing Center for Infectious Disease"/>
            <person name="Wu L."/>
            <person name="Ma J."/>
        </authorList>
    </citation>
    <scope>NUCLEOTIDE SEQUENCE [LARGE SCALE GENOMIC DNA]</scope>
    <source>
        <strain evidence="3">DT72</strain>
    </source>
</reference>
<comment type="caution">
    <text evidence="2">The sequence shown here is derived from an EMBL/GenBank/DDBJ whole genome shotgun (WGS) entry which is preliminary data.</text>
</comment>
<keyword evidence="3" id="KW-1185">Reference proteome</keyword>
<dbReference type="RefSeq" id="WP_378486981.1">
    <property type="nucleotide sequence ID" value="NZ_JBHUFB010000019.1"/>
</dbReference>
<gene>
    <name evidence="2" type="ORF">ACFSJG_19970</name>
</gene>